<evidence type="ECO:0000313" key="1">
    <source>
        <dbReference type="EMBL" id="BBI51882.1"/>
    </source>
</evidence>
<accession>A0ABN5WYH2</accession>
<keyword evidence="2" id="KW-1185">Reference proteome</keyword>
<protein>
    <submittedName>
        <fullName evidence="1">Uncharacterized protein</fullName>
    </submittedName>
</protein>
<gene>
    <name evidence="1" type="ORF">HORIV_43030</name>
</gene>
<reference evidence="2" key="1">
    <citation type="journal article" date="2019" name="Microbiol. Resour. Announc.">
        <title>Complete Genome Sequence of Halomonas olivaria, a Moderately Halophilic Bacterium Isolated from Olive Processing Effluents, Obtained by Nanopore Sequencing.</title>
        <authorList>
            <person name="Nagata S."/>
            <person name="Ii K.M."/>
            <person name="Tsukimi T."/>
            <person name="Miura M.C."/>
            <person name="Galipon J."/>
            <person name="Arakawa K."/>
        </authorList>
    </citation>
    <scope>NUCLEOTIDE SEQUENCE [LARGE SCALE GENOMIC DNA]</scope>
    <source>
        <strain evidence="2">TYRC17</strain>
    </source>
</reference>
<sequence length="46" mass="4857">MGVSPIKVPVIKSMSGIHRLEPTDTAARDVALCRPVIITSTTLIPA</sequence>
<dbReference type="EMBL" id="AP019416">
    <property type="protein sequence ID" value="BBI51882.1"/>
    <property type="molecule type" value="Genomic_DNA"/>
</dbReference>
<dbReference type="Proteomes" id="UP000289555">
    <property type="component" value="Chromosome"/>
</dbReference>
<evidence type="ECO:0000313" key="2">
    <source>
        <dbReference type="Proteomes" id="UP000289555"/>
    </source>
</evidence>
<name>A0ABN5WYH2_9GAMM</name>
<organism evidence="1 2">
    <name type="scientific">Vreelandella olivaria</name>
    <dbReference type="NCBI Taxonomy" id="390919"/>
    <lineage>
        <taxon>Bacteria</taxon>
        <taxon>Pseudomonadati</taxon>
        <taxon>Pseudomonadota</taxon>
        <taxon>Gammaproteobacteria</taxon>
        <taxon>Oceanospirillales</taxon>
        <taxon>Halomonadaceae</taxon>
        <taxon>Vreelandella</taxon>
    </lineage>
</organism>
<proteinExistence type="predicted"/>